<dbReference type="InterPro" id="IPR039424">
    <property type="entry name" value="SBP_5"/>
</dbReference>
<evidence type="ECO:0000313" key="5">
    <source>
        <dbReference type="EMBL" id="MDQ0448676.1"/>
    </source>
</evidence>
<organism evidence="5 6">
    <name type="scientific">Methylobacterium aerolatum</name>
    <dbReference type="NCBI Taxonomy" id="418708"/>
    <lineage>
        <taxon>Bacteria</taxon>
        <taxon>Pseudomonadati</taxon>
        <taxon>Pseudomonadota</taxon>
        <taxon>Alphaproteobacteria</taxon>
        <taxon>Hyphomicrobiales</taxon>
        <taxon>Methylobacteriaceae</taxon>
        <taxon>Methylobacterium</taxon>
    </lineage>
</organism>
<evidence type="ECO:0000256" key="1">
    <source>
        <dbReference type="ARBA" id="ARBA00004418"/>
    </source>
</evidence>
<dbReference type="InterPro" id="IPR000914">
    <property type="entry name" value="SBP_5_dom"/>
</dbReference>
<accession>A0ABU0I4T9</accession>
<evidence type="ECO:0000256" key="3">
    <source>
        <dbReference type="SAM" id="SignalP"/>
    </source>
</evidence>
<comment type="subcellular location">
    <subcellularLocation>
        <location evidence="1">Periplasm</location>
    </subcellularLocation>
</comment>
<dbReference type="PIRSF" id="PIRSF002741">
    <property type="entry name" value="MppA"/>
    <property type="match status" value="1"/>
</dbReference>
<name>A0ABU0I4T9_9HYPH</name>
<feature type="domain" description="Solute-binding protein family 5" evidence="4">
    <location>
        <begin position="79"/>
        <end position="416"/>
    </location>
</feature>
<proteinExistence type="inferred from homology"/>
<dbReference type="PANTHER" id="PTHR30290">
    <property type="entry name" value="PERIPLASMIC BINDING COMPONENT OF ABC TRANSPORTER"/>
    <property type="match status" value="1"/>
</dbReference>
<dbReference type="InterPro" id="IPR030678">
    <property type="entry name" value="Peptide/Ni-bd"/>
</dbReference>
<dbReference type="Gene3D" id="3.10.105.10">
    <property type="entry name" value="Dipeptide-binding Protein, Domain 3"/>
    <property type="match status" value="1"/>
</dbReference>
<dbReference type="Pfam" id="PF00496">
    <property type="entry name" value="SBP_bac_5"/>
    <property type="match status" value="1"/>
</dbReference>
<comment type="similarity">
    <text evidence="2">Belongs to the bacterial solute-binding protein 5 family.</text>
</comment>
<dbReference type="EMBL" id="JAUSVP010000009">
    <property type="protein sequence ID" value="MDQ0448676.1"/>
    <property type="molecule type" value="Genomic_DNA"/>
</dbReference>
<sequence length="537" mass="58271">MPPLPRLTLVVASLWASAVAGAAGIGGPAPAEGVLRIAMTAADIPTATGLPNNGFEGMRFLGYPVFEALAQWDLSGHGLKPALAERWEQDPADPRVWTFHLRRGVTFHDGTPFDADAVLWNLDRYFKADSPQFEPQAAGISRARVPILAGYRKVDGATVQFTTTEVASFFPYMAVYLLIASPRPFEAAGRDWTKVPAVPAAGTGPFRIVRVSPRESVELARNDAYWDTGRRAKLDGIRLLPIPDANARVAALRAGQVDWIEAVPPDAIPSLKQADFTVATAPYPHIWPWIFNSGAEGSPLKDVRVRQALNYCIDREGIVTLLAGTAEPASGWLNDGDPDFGTPQNRYGFEPGKGRALLSEAGYGPAKPLALTVMISASGSGQMLPLPMNEYLQETLKTACGVEVSFRVVEWQVLLNGLRARPDAPGVRGVDALNISSPSSDPAVMERYFSSARFPPAGFNFATWADPRFDAALKALAETTDEATIAAQTRIAHERLVDNPPWLYVVHDLNPRALAPRVQGFAPSRTWFVDLTRVSVR</sequence>
<evidence type="ECO:0000259" key="4">
    <source>
        <dbReference type="Pfam" id="PF00496"/>
    </source>
</evidence>
<dbReference type="Gene3D" id="3.40.190.10">
    <property type="entry name" value="Periplasmic binding protein-like II"/>
    <property type="match status" value="1"/>
</dbReference>
<reference evidence="5 6" key="1">
    <citation type="submission" date="2023-07" db="EMBL/GenBank/DDBJ databases">
        <title>Genomic Encyclopedia of Type Strains, Phase IV (KMG-IV): sequencing the most valuable type-strain genomes for metagenomic binning, comparative biology and taxonomic classification.</title>
        <authorList>
            <person name="Goeker M."/>
        </authorList>
    </citation>
    <scope>NUCLEOTIDE SEQUENCE [LARGE SCALE GENOMIC DNA]</scope>
    <source>
        <strain evidence="5 6">DSM 19013</strain>
    </source>
</reference>
<dbReference type="CDD" id="cd08495">
    <property type="entry name" value="PBP2_NikA_DppA_OppA_like_8"/>
    <property type="match status" value="1"/>
</dbReference>
<dbReference type="SUPFAM" id="SSF53850">
    <property type="entry name" value="Periplasmic binding protein-like II"/>
    <property type="match status" value="1"/>
</dbReference>
<dbReference type="Proteomes" id="UP001231124">
    <property type="component" value="Unassembled WGS sequence"/>
</dbReference>
<dbReference type="RefSeq" id="WP_238207765.1">
    <property type="nucleotide sequence ID" value="NZ_BPQE01000039.1"/>
</dbReference>
<evidence type="ECO:0000256" key="2">
    <source>
        <dbReference type="ARBA" id="ARBA00005695"/>
    </source>
</evidence>
<keyword evidence="6" id="KW-1185">Reference proteome</keyword>
<feature type="signal peptide" evidence="3">
    <location>
        <begin position="1"/>
        <end position="22"/>
    </location>
</feature>
<evidence type="ECO:0000313" key="6">
    <source>
        <dbReference type="Proteomes" id="UP001231124"/>
    </source>
</evidence>
<gene>
    <name evidence="5" type="ORF">QO012_003187</name>
</gene>
<dbReference type="PANTHER" id="PTHR30290:SF83">
    <property type="entry name" value="ABC TRANSPORTER SUBSTRATE-BINDING PROTEIN"/>
    <property type="match status" value="1"/>
</dbReference>
<keyword evidence="3" id="KW-0732">Signal</keyword>
<dbReference type="Gene3D" id="3.90.76.10">
    <property type="entry name" value="Dipeptide-binding Protein, Domain 1"/>
    <property type="match status" value="1"/>
</dbReference>
<protein>
    <submittedName>
        <fullName evidence="5">ABC-type transport system substrate-binding protein</fullName>
    </submittedName>
</protein>
<comment type="caution">
    <text evidence="5">The sequence shown here is derived from an EMBL/GenBank/DDBJ whole genome shotgun (WGS) entry which is preliminary data.</text>
</comment>
<feature type="chain" id="PRO_5045370593" evidence="3">
    <location>
        <begin position="23"/>
        <end position="537"/>
    </location>
</feature>